<dbReference type="Proteomes" id="UP000297597">
    <property type="component" value="Unassembled WGS sequence"/>
</dbReference>
<evidence type="ECO:0000256" key="8">
    <source>
        <dbReference type="SAM" id="Phobius"/>
    </source>
</evidence>
<comment type="similarity">
    <text evidence="2">Belongs to the ZIP transporter (TC 2.A.5) family.</text>
</comment>
<feature type="transmembrane region" description="Helical" evidence="8">
    <location>
        <begin position="33"/>
        <end position="50"/>
    </location>
</feature>
<evidence type="ECO:0000313" key="10">
    <source>
        <dbReference type="Proteomes" id="UP000297597"/>
    </source>
</evidence>
<feature type="transmembrane region" description="Helical" evidence="8">
    <location>
        <begin position="220"/>
        <end position="239"/>
    </location>
</feature>
<evidence type="ECO:0000256" key="2">
    <source>
        <dbReference type="ARBA" id="ARBA00006939"/>
    </source>
</evidence>
<evidence type="ECO:0000256" key="1">
    <source>
        <dbReference type="ARBA" id="ARBA00004651"/>
    </source>
</evidence>
<evidence type="ECO:0000256" key="7">
    <source>
        <dbReference type="ARBA" id="ARBA00023136"/>
    </source>
</evidence>
<keyword evidence="7 8" id="KW-0472">Membrane</keyword>
<keyword evidence="10" id="KW-1185">Reference proteome</keyword>
<dbReference type="RefSeq" id="WP_134213004.1">
    <property type="nucleotide sequence ID" value="NZ_QFFZ01000008.1"/>
</dbReference>
<evidence type="ECO:0000256" key="5">
    <source>
        <dbReference type="ARBA" id="ARBA00022833"/>
    </source>
</evidence>
<dbReference type="InterPro" id="IPR003689">
    <property type="entry name" value="ZIP"/>
</dbReference>
<keyword evidence="4 8" id="KW-0812">Transmembrane</keyword>
<sequence length="240" mass="24897">MGGIVLLGLIAGLGTCLGALLVTSCGRLRPGTLSLLLGFAAGIMAAVIIFDLLPSSLRYGSLPLACAGFCAGTGLMYALDLWLNTLSPSFINKKGYYLKMGYLISTGIALHDFPEGLAIAAGFAAADKLGPLLVLAIGIHNIPEGMATAAPLKIGGLSARRVLAINALISLVTPLGVFVGQVLVESSRTFIGLLLSFAAGAMTYIVLHELVPESRRNSKPLAHFGIIWGLLLILTLNLIA</sequence>
<dbReference type="Pfam" id="PF02535">
    <property type="entry name" value="Zip"/>
    <property type="match status" value="1"/>
</dbReference>
<feature type="transmembrane region" description="Helical" evidence="8">
    <location>
        <begin position="62"/>
        <end position="83"/>
    </location>
</feature>
<gene>
    <name evidence="9" type="primary">zupT</name>
    <name evidence="9" type="ORF">Pmgp_01132</name>
</gene>
<dbReference type="GO" id="GO:0005886">
    <property type="term" value="C:plasma membrane"/>
    <property type="evidence" value="ECO:0007669"/>
    <property type="project" value="UniProtKB-SubCell"/>
</dbReference>
<organism evidence="9 10">
    <name type="scientific">Pelotomaculum propionicicum</name>
    <dbReference type="NCBI Taxonomy" id="258475"/>
    <lineage>
        <taxon>Bacteria</taxon>
        <taxon>Bacillati</taxon>
        <taxon>Bacillota</taxon>
        <taxon>Clostridia</taxon>
        <taxon>Eubacteriales</taxon>
        <taxon>Desulfotomaculaceae</taxon>
        <taxon>Pelotomaculum</taxon>
    </lineage>
</organism>
<dbReference type="AlphaFoldDB" id="A0A4Y7RTN9"/>
<feature type="transmembrane region" description="Helical" evidence="8">
    <location>
        <begin position="190"/>
        <end position="208"/>
    </location>
</feature>
<comment type="caution">
    <text evidence="9">The sequence shown here is derived from an EMBL/GenBank/DDBJ whole genome shotgun (WGS) entry which is preliminary data.</text>
</comment>
<comment type="subcellular location">
    <subcellularLocation>
        <location evidence="1">Cell membrane</location>
        <topology evidence="1">Multi-pass membrane protein</topology>
    </subcellularLocation>
</comment>
<dbReference type="OrthoDB" id="9787346at2"/>
<protein>
    <submittedName>
        <fullName evidence="9">Zinc transporter ZupT</fullName>
    </submittedName>
</protein>
<evidence type="ECO:0000256" key="6">
    <source>
        <dbReference type="ARBA" id="ARBA00022989"/>
    </source>
</evidence>
<name>A0A4Y7RTN9_9FIRM</name>
<proteinExistence type="inferred from homology"/>
<dbReference type="EMBL" id="QFFZ01000008">
    <property type="protein sequence ID" value="TEB12241.1"/>
    <property type="molecule type" value="Genomic_DNA"/>
</dbReference>
<dbReference type="PANTHER" id="PTHR11040:SF211">
    <property type="entry name" value="ZINC TRANSPORTER ZIP11"/>
    <property type="match status" value="1"/>
</dbReference>
<dbReference type="GO" id="GO:0005385">
    <property type="term" value="F:zinc ion transmembrane transporter activity"/>
    <property type="evidence" value="ECO:0007669"/>
    <property type="project" value="TreeGrafter"/>
</dbReference>
<accession>A0A4Y7RTN9</accession>
<keyword evidence="5" id="KW-0862">Zinc</keyword>
<feature type="transmembrane region" description="Helical" evidence="8">
    <location>
        <begin position="6"/>
        <end position="26"/>
    </location>
</feature>
<dbReference type="PANTHER" id="PTHR11040">
    <property type="entry name" value="ZINC/IRON TRANSPORTER"/>
    <property type="match status" value="1"/>
</dbReference>
<keyword evidence="6 8" id="KW-1133">Transmembrane helix</keyword>
<evidence type="ECO:0000256" key="3">
    <source>
        <dbReference type="ARBA" id="ARBA00022475"/>
    </source>
</evidence>
<keyword evidence="3" id="KW-1003">Cell membrane</keyword>
<evidence type="ECO:0000313" key="9">
    <source>
        <dbReference type="EMBL" id="TEB12241.1"/>
    </source>
</evidence>
<evidence type="ECO:0000256" key="4">
    <source>
        <dbReference type="ARBA" id="ARBA00022692"/>
    </source>
</evidence>
<feature type="transmembrane region" description="Helical" evidence="8">
    <location>
        <begin position="163"/>
        <end position="184"/>
    </location>
</feature>
<reference evidence="9 10" key="1">
    <citation type="journal article" date="2018" name="Environ. Microbiol.">
        <title>Novel energy conservation strategies and behaviour of Pelotomaculum schinkii driving syntrophic propionate catabolism.</title>
        <authorList>
            <person name="Hidalgo-Ahumada C.A.P."/>
            <person name="Nobu M.K."/>
            <person name="Narihiro T."/>
            <person name="Tamaki H."/>
            <person name="Liu W.T."/>
            <person name="Kamagata Y."/>
            <person name="Stams A.J.M."/>
            <person name="Imachi H."/>
            <person name="Sousa D.Z."/>
        </authorList>
    </citation>
    <scope>NUCLEOTIDE SEQUENCE [LARGE SCALE GENOMIC DNA]</scope>
    <source>
        <strain evidence="9 10">MGP</strain>
    </source>
</reference>